<sequence>MKRDLRTLADTRFDLLVVGAGIYGAAIAWDAVQRGLSVAIIDRDDFGGGTSTNSMKTVHGGVRSLQTGNPAELRAFVRERRALSLIAPHLVHPLPFVIPTYGGLTRHPLAMQAAFKVYDFLSSDRNDQPDATKHLPPSRRVSRDECLTLNPLISPDGVTGGIVWHDCQMYNPDRIVLAFVQSAVVSGASAANYLGATGWVREGERVVGVTVEDRVDTGCFEVRAELVVNAAGPWSPSLTADLPSTLTAGRPKGLSKAMNLVTRPITGDHALGGICRSRFLFVAPWRGVSIVGTSHASYNGPGGTPAVRHEDVAAFLQEINEAFPAAGLSAEDIRLVHRGLLPAADDEGAELSKESTIRDHRADGVPGLMSVIGVRYTTARATAERAVDTAIEILDRPTKRSRTARTPLSGGDIDDWSKFLTDST</sequence>
<protein>
    <recommendedName>
        <fullName evidence="7">FAD dependent oxidoreductase domain-containing protein</fullName>
    </recommendedName>
</protein>
<evidence type="ECO:0000256" key="6">
    <source>
        <dbReference type="SAM" id="Phobius"/>
    </source>
</evidence>
<evidence type="ECO:0000256" key="2">
    <source>
        <dbReference type="ARBA" id="ARBA00007330"/>
    </source>
</evidence>
<organism evidence="8">
    <name type="scientific">marine metagenome</name>
    <dbReference type="NCBI Taxonomy" id="408172"/>
    <lineage>
        <taxon>unclassified sequences</taxon>
        <taxon>metagenomes</taxon>
        <taxon>ecological metagenomes</taxon>
    </lineage>
</organism>
<comment type="similarity">
    <text evidence="2">Belongs to the FAD-dependent glycerol-3-phosphate dehydrogenase family.</text>
</comment>
<keyword evidence="6" id="KW-0472">Membrane</keyword>
<evidence type="ECO:0000259" key="7">
    <source>
        <dbReference type="Pfam" id="PF01266"/>
    </source>
</evidence>
<accession>A0A382DHM3</accession>
<keyword evidence="4" id="KW-0274">FAD</keyword>
<evidence type="ECO:0000256" key="1">
    <source>
        <dbReference type="ARBA" id="ARBA00001974"/>
    </source>
</evidence>
<feature type="domain" description="FAD dependent oxidoreductase" evidence="7">
    <location>
        <begin position="14"/>
        <end position="348"/>
    </location>
</feature>
<name>A0A382DHM3_9ZZZZ</name>
<dbReference type="PANTHER" id="PTHR11985:SF15">
    <property type="entry name" value="GLYCEROL-3-PHOSPHATE DEHYDROGENASE, MITOCHONDRIAL"/>
    <property type="match status" value="1"/>
</dbReference>
<dbReference type="Pfam" id="PF01266">
    <property type="entry name" value="DAO"/>
    <property type="match status" value="1"/>
</dbReference>
<keyword evidence="6" id="KW-1133">Transmembrane helix</keyword>
<gene>
    <name evidence="8" type="ORF">METZ01_LOCUS190844</name>
</gene>
<evidence type="ECO:0000256" key="5">
    <source>
        <dbReference type="ARBA" id="ARBA00023002"/>
    </source>
</evidence>
<dbReference type="Gene3D" id="3.30.9.10">
    <property type="entry name" value="D-Amino Acid Oxidase, subunit A, domain 2"/>
    <property type="match status" value="1"/>
</dbReference>
<reference evidence="8" key="1">
    <citation type="submission" date="2018-05" db="EMBL/GenBank/DDBJ databases">
        <authorList>
            <person name="Lanie J.A."/>
            <person name="Ng W.-L."/>
            <person name="Kazmierczak K.M."/>
            <person name="Andrzejewski T.M."/>
            <person name="Davidsen T.M."/>
            <person name="Wayne K.J."/>
            <person name="Tettelin H."/>
            <person name="Glass J.I."/>
            <person name="Rusch D."/>
            <person name="Podicherti R."/>
            <person name="Tsui H.-C.T."/>
            <person name="Winkler M.E."/>
        </authorList>
    </citation>
    <scope>NUCLEOTIDE SEQUENCE</scope>
</reference>
<dbReference type="InterPro" id="IPR000447">
    <property type="entry name" value="G3P_DH_FAD-dep"/>
</dbReference>
<dbReference type="PRINTS" id="PR01001">
    <property type="entry name" value="FADG3PDH"/>
</dbReference>
<keyword evidence="3" id="KW-0285">Flavoprotein</keyword>
<dbReference type="InterPro" id="IPR006076">
    <property type="entry name" value="FAD-dep_OxRdtase"/>
</dbReference>
<dbReference type="GO" id="GO:0006072">
    <property type="term" value="P:glycerol-3-phosphate metabolic process"/>
    <property type="evidence" value="ECO:0007669"/>
    <property type="project" value="InterPro"/>
</dbReference>
<comment type="cofactor">
    <cofactor evidence="1">
        <name>FAD</name>
        <dbReference type="ChEBI" id="CHEBI:57692"/>
    </cofactor>
</comment>
<dbReference type="InterPro" id="IPR036188">
    <property type="entry name" value="FAD/NAD-bd_sf"/>
</dbReference>
<dbReference type="SUPFAM" id="SSF51905">
    <property type="entry name" value="FAD/NAD(P)-binding domain"/>
    <property type="match status" value="1"/>
</dbReference>
<proteinExistence type="inferred from homology"/>
<dbReference type="AlphaFoldDB" id="A0A382DHM3"/>
<evidence type="ECO:0000256" key="4">
    <source>
        <dbReference type="ARBA" id="ARBA00022827"/>
    </source>
</evidence>
<dbReference type="GO" id="GO:0004368">
    <property type="term" value="F:glycerol-3-phosphate dehydrogenase (quinone) activity"/>
    <property type="evidence" value="ECO:0007669"/>
    <property type="project" value="InterPro"/>
</dbReference>
<dbReference type="Gene3D" id="3.50.50.60">
    <property type="entry name" value="FAD/NAD(P)-binding domain"/>
    <property type="match status" value="1"/>
</dbReference>
<keyword evidence="5" id="KW-0560">Oxidoreductase</keyword>
<dbReference type="PANTHER" id="PTHR11985">
    <property type="entry name" value="GLYCEROL-3-PHOSPHATE DEHYDROGENASE"/>
    <property type="match status" value="1"/>
</dbReference>
<feature type="transmembrane region" description="Helical" evidence="6">
    <location>
        <begin position="12"/>
        <end position="29"/>
    </location>
</feature>
<keyword evidence="6" id="KW-0812">Transmembrane</keyword>
<evidence type="ECO:0000313" key="8">
    <source>
        <dbReference type="EMBL" id="SVB37990.1"/>
    </source>
</evidence>
<feature type="non-terminal residue" evidence="8">
    <location>
        <position position="424"/>
    </location>
</feature>
<dbReference type="EMBL" id="UINC01039467">
    <property type="protein sequence ID" value="SVB37990.1"/>
    <property type="molecule type" value="Genomic_DNA"/>
</dbReference>
<evidence type="ECO:0000256" key="3">
    <source>
        <dbReference type="ARBA" id="ARBA00022630"/>
    </source>
</evidence>